<evidence type="ECO:0000256" key="4">
    <source>
        <dbReference type="ARBA" id="ARBA00022475"/>
    </source>
</evidence>
<comment type="caution">
    <text evidence="12">The sequence shown here is derived from an EMBL/GenBank/DDBJ whole genome shotgun (WGS) entry which is preliminary data.</text>
</comment>
<name>A0A3N4PUI6_9BACT</name>
<dbReference type="Gene3D" id="3.30.1150.10">
    <property type="match status" value="2"/>
</dbReference>
<keyword evidence="9" id="KW-0472">Membrane</keyword>
<dbReference type="PANTHER" id="PTHR33446:SF2">
    <property type="entry name" value="PROTEIN TONB"/>
    <property type="match status" value="1"/>
</dbReference>
<evidence type="ECO:0000256" key="3">
    <source>
        <dbReference type="ARBA" id="ARBA00022448"/>
    </source>
</evidence>
<keyword evidence="13" id="KW-1185">Reference proteome</keyword>
<dbReference type="EMBL" id="RPDH01000001">
    <property type="protein sequence ID" value="RPE12312.1"/>
    <property type="molecule type" value="Genomic_DNA"/>
</dbReference>
<keyword evidence="4" id="KW-1003">Cell membrane</keyword>
<dbReference type="SUPFAM" id="SSF74653">
    <property type="entry name" value="TolA/TonB C-terminal domain"/>
    <property type="match status" value="1"/>
</dbReference>
<feature type="domain" description="TonB C-terminal" evidence="11">
    <location>
        <begin position="141"/>
        <end position="238"/>
    </location>
</feature>
<dbReference type="OrthoDB" id="9814002at2"/>
<dbReference type="InterPro" id="IPR006260">
    <property type="entry name" value="TonB/TolA_C"/>
</dbReference>
<evidence type="ECO:0000256" key="1">
    <source>
        <dbReference type="ARBA" id="ARBA00004383"/>
    </source>
</evidence>
<evidence type="ECO:0000313" key="12">
    <source>
        <dbReference type="EMBL" id="RPE12312.1"/>
    </source>
</evidence>
<dbReference type="PROSITE" id="PS52015">
    <property type="entry name" value="TONB_CTD"/>
    <property type="match status" value="1"/>
</dbReference>
<keyword evidence="3" id="KW-0813">Transport</keyword>
<dbReference type="AlphaFoldDB" id="A0A3N4PUI6"/>
<dbReference type="InterPro" id="IPR051045">
    <property type="entry name" value="TonB-dependent_transducer"/>
</dbReference>
<evidence type="ECO:0000256" key="6">
    <source>
        <dbReference type="ARBA" id="ARBA00022692"/>
    </source>
</evidence>
<dbReference type="GO" id="GO:0015031">
    <property type="term" value="P:protein transport"/>
    <property type="evidence" value="ECO:0007669"/>
    <property type="project" value="UniProtKB-KW"/>
</dbReference>
<keyword evidence="7" id="KW-0653">Protein transport</keyword>
<comment type="subcellular location">
    <subcellularLocation>
        <location evidence="1">Cell inner membrane</location>
        <topology evidence="1">Single-pass membrane protein</topology>
        <orientation evidence="1">Periplasmic side</orientation>
    </subcellularLocation>
</comment>
<feature type="chain" id="PRO_5018015986" evidence="10">
    <location>
        <begin position="20"/>
        <end position="238"/>
    </location>
</feature>
<dbReference type="RefSeq" id="WP_123844818.1">
    <property type="nucleotide sequence ID" value="NZ_RPDH01000001.1"/>
</dbReference>
<evidence type="ECO:0000313" key="13">
    <source>
        <dbReference type="Proteomes" id="UP000278351"/>
    </source>
</evidence>
<evidence type="ECO:0000256" key="8">
    <source>
        <dbReference type="ARBA" id="ARBA00022989"/>
    </source>
</evidence>
<dbReference type="GO" id="GO:0031992">
    <property type="term" value="F:energy transducer activity"/>
    <property type="evidence" value="ECO:0007669"/>
    <property type="project" value="TreeGrafter"/>
</dbReference>
<dbReference type="GO" id="GO:0098797">
    <property type="term" value="C:plasma membrane protein complex"/>
    <property type="evidence" value="ECO:0007669"/>
    <property type="project" value="TreeGrafter"/>
</dbReference>
<keyword evidence="8" id="KW-1133">Transmembrane helix</keyword>
<evidence type="ECO:0000256" key="9">
    <source>
        <dbReference type="ARBA" id="ARBA00023136"/>
    </source>
</evidence>
<evidence type="ECO:0000256" key="5">
    <source>
        <dbReference type="ARBA" id="ARBA00022519"/>
    </source>
</evidence>
<keyword evidence="6" id="KW-0812">Transmembrane</keyword>
<gene>
    <name evidence="12" type="ORF">EGT74_01780</name>
</gene>
<reference evidence="12 13" key="1">
    <citation type="submission" date="2018-11" db="EMBL/GenBank/DDBJ databases">
        <title>Chitinophaga lutea sp.nov., isolate from arsenic contaminated soil.</title>
        <authorList>
            <person name="Zong Y."/>
        </authorList>
    </citation>
    <scope>NUCLEOTIDE SEQUENCE [LARGE SCALE GENOMIC DNA]</scope>
    <source>
        <strain evidence="12 13">ZY74</strain>
    </source>
</reference>
<dbReference type="GO" id="GO:0055085">
    <property type="term" value="P:transmembrane transport"/>
    <property type="evidence" value="ECO:0007669"/>
    <property type="project" value="InterPro"/>
</dbReference>
<evidence type="ECO:0000256" key="7">
    <source>
        <dbReference type="ARBA" id="ARBA00022927"/>
    </source>
</evidence>
<evidence type="ECO:0000256" key="10">
    <source>
        <dbReference type="SAM" id="SignalP"/>
    </source>
</evidence>
<dbReference type="Proteomes" id="UP000278351">
    <property type="component" value="Unassembled WGS sequence"/>
</dbReference>
<comment type="similarity">
    <text evidence="2">Belongs to the TonB family.</text>
</comment>
<evidence type="ECO:0000256" key="2">
    <source>
        <dbReference type="ARBA" id="ARBA00006555"/>
    </source>
</evidence>
<accession>A0A3N4PUI6</accession>
<dbReference type="PANTHER" id="PTHR33446">
    <property type="entry name" value="PROTEIN TONB-RELATED"/>
    <property type="match status" value="1"/>
</dbReference>
<sequence>MRRYLLLSVLLLPVLQTSAQYTDPSFPGGLDSLLQYLSNKVIFPAAALGRDGQLASVYFDVSKSGKISHVKAWGFAKATPYEEEMIRMVKEMPDWEPGTIRGKKTAMSYHLTGKFYLHQPEDSNAARAQTITIEQPPRFPGGEAGLSAYLESNISYPLQAAQQKTGGTVYVMFVIKSDGSIVDVKALGTALGYGLPEEAMRLVREMPRWQPGIQNGKGVNVQFTLPVRFEVPPPQVPR</sequence>
<dbReference type="NCBIfam" id="TIGR01352">
    <property type="entry name" value="tonB_Cterm"/>
    <property type="match status" value="1"/>
</dbReference>
<dbReference type="InterPro" id="IPR037682">
    <property type="entry name" value="TonB_C"/>
</dbReference>
<proteinExistence type="inferred from homology"/>
<keyword evidence="5" id="KW-0997">Cell inner membrane</keyword>
<feature type="signal peptide" evidence="10">
    <location>
        <begin position="1"/>
        <end position="19"/>
    </location>
</feature>
<protein>
    <submittedName>
        <fullName evidence="12">Energy transducer TonB</fullName>
    </submittedName>
</protein>
<evidence type="ECO:0000259" key="11">
    <source>
        <dbReference type="PROSITE" id="PS52015"/>
    </source>
</evidence>
<keyword evidence="10" id="KW-0732">Signal</keyword>
<dbReference type="Pfam" id="PF03544">
    <property type="entry name" value="TonB_C"/>
    <property type="match status" value="1"/>
</dbReference>
<organism evidence="12 13">
    <name type="scientific">Chitinophaga lutea</name>
    <dbReference type="NCBI Taxonomy" id="2488634"/>
    <lineage>
        <taxon>Bacteria</taxon>
        <taxon>Pseudomonadati</taxon>
        <taxon>Bacteroidota</taxon>
        <taxon>Chitinophagia</taxon>
        <taxon>Chitinophagales</taxon>
        <taxon>Chitinophagaceae</taxon>
        <taxon>Chitinophaga</taxon>
    </lineage>
</organism>